<dbReference type="EMBL" id="JH603170">
    <property type="protein sequence ID" value="EIC21005.1"/>
    <property type="molecule type" value="Genomic_DNA"/>
</dbReference>
<feature type="transmembrane region" description="Helical" evidence="1">
    <location>
        <begin position="45"/>
        <end position="64"/>
    </location>
</feature>
<evidence type="ECO:0000313" key="2">
    <source>
        <dbReference type="EMBL" id="EIC21005.1"/>
    </source>
</evidence>
<organism evidence="2 3">
    <name type="scientific">Thiorhodovibrio frisius</name>
    <dbReference type="NCBI Taxonomy" id="631362"/>
    <lineage>
        <taxon>Bacteria</taxon>
        <taxon>Pseudomonadati</taxon>
        <taxon>Pseudomonadota</taxon>
        <taxon>Gammaproteobacteria</taxon>
        <taxon>Chromatiales</taxon>
        <taxon>Chromatiaceae</taxon>
        <taxon>Thiorhodovibrio</taxon>
    </lineage>
</organism>
<dbReference type="eggNOG" id="ENOG502ZPIK">
    <property type="taxonomic scope" value="Bacteria"/>
</dbReference>
<dbReference type="HOGENOM" id="CLU_2353672_0_0_6"/>
<reference evidence="3" key="1">
    <citation type="submission" date="2011-06" db="EMBL/GenBank/DDBJ databases">
        <authorList>
            <consortium name="US DOE Joint Genome Institute (JGI-PGF)"/>
            <person name="Lucas S."/>
            <person name="Han J."/>
            <person name="Lapidus A."/>
            <person name="Cheng J.-F."/>
            <person name="Goodwin L."/>
            <person name="Pitluck S."/>
            <person name="Peters L."/>
            <person name="Land M.L."/>
            <person name="Hauser L."/>
            <person name="Vogl K."/>
            <person name="Liu Z."/>
            <person name="Overmann J."/>
            <person name="Frigaard N.-U."/>
            <person name="Bryant D.A."/>
            <person name="Woyke T.J."/>
        </authorList>
    </citation>
    <scope>NUCLEOTIDE SEQUENCE [LARGE SCALE GENOMIC DNA]</scope>
    <source>
        <strain evidence="3">970</strain>
    </source>
</reference>
<keyword evidence="1" id="KW-0472">Membrane</keyword>
<accession>H8Z7Z3</accession>
<keyword evidence="1" id="KW-1133">Transmembrane helix</keyword>
<keyword evidence="1" id="KW-0812">Transmembrane</keyword>
<reference evidence="2 3" key="2">
    <citation type="submission" date="2011-11" db="EMBL/GenBank/DDBJ databases">
        <authorList>
            <consortium name="US DOE Joint Genome Institute"/>
            <person name="Lucas S."/>
            <person name="Han J."/>
            <person name="Lapidus A."/>
            <person name="Cheng J.-F."/>
            <person name="Goodwin L."/>
            <person name="Pitluck S."/>
            <person name="Peters L."/>
            <person name="Ovchinnikova G."/>
            <person name="Zhang X."/>
            <person name="Detter J.C."/>
            <person name="Han C."/>
            <person name="Tapia R."/>
            <person name="Land M."/>
            <person name="Hauser L."/>
            <person name="Kyrpides N."/>
            <person name="Ivanova N."/>
            <person name="Pagani I."/>
            <person name="Vogl K."/>
            <person name="Liu Z."/>
            <person name="Overmann J."/>
            <person name="Frigaard N.-U."/>
            <person name="Bryant D."/>
            <person name="Woyke T."/>
        </authorList>
    </citation>
    <scope>NUCLEOTIDE SEQUENCE [LARGE SCALE GENOMIC DNA]</scope>
    <source>
        <strain evidence="2 3">970</strain>
    </source>
</reference>
<feature type="transmembrane region" description="Helical" evidence="1">
    <location>
        <begin position="76"/>
        <end position="98"/>
    </location>
</feature>
<evidence type="ECO:0000313" key="3">
    <source>
        <dbReference type="Proteomes" id="UP000002964"/>
    </source>
</evidence>
<dbReference type="RefSeq" id="WP_009151408.1">
    <property type="nucleotide sequence ID" value="NZ_CP121471.1"/>
</dbReference>
<keyword evidence="3" id="KW-1185">Reference proteome</keyword>
<sequence>MKVAAPTALVLAVAGWALTVFIGNTLLSGIPIEDRACQTGCIQGLFFSGFAVGAIALILAALSVTKPSAGRIASFAALALALPLFAIYAGIVVIGNLAA</sequence>
<dbReference type="Proteomes" id="UP000002964">
    <property type="component" value="Unassembled WGS sequence"/>
</dbReference>
<name>H8Z7Z3_9GAMM</name>
<evidence type="ECO:0000256" key="1">
    <source>
        <dbReference type="SAM" id="Phobius"/>
    </source>
</evidence>
<dbReference type="AlphaFoldDB" id="H8Z7Z3"/>
<protein>
    <submittedName>
        <fullName evidence="2">Uncharacterized protein</fullName>
    </submittedName>
</protein>
<proteinExistence type="predicted"/>
<gene>
    <name evidence="2" type="ORF">Thi970DRAFT_04687</name>
</gene>